<dbReference type="RefSeq" id="WP_025384830.1">
    <property type="nucleotide sequence ID" value="NZ_LCUA01000018.1"/>
</dbReference>
<dbReference type="AlphaFoldDB" id="A0A0W0XGZ9"/>
<organism evidence="1 2">
    <name type="scientific">Legionella oakridgensis</name>
    <dbReference type="NCBI Taxonomy" id="29423"/>
    <lineage>
        <taxon>Bacteria</taxon>
        <taxon>Pseudomonadati</taxon>
        <taxon>Pseudomonadota</taxon>
        <taxon>Gammaproteobacteria</taxon>
        <taxon>Legionellales</taxon>
        <taxon>Legionellaceae</taxon>
        <taxon>Legionella</taxon>
    </lineage>
</organism>
<reference evidence="1 2" key="1">
    <citation type="submission" date="2015-11" db="EMBL/GenBank/DDBJ databases">
        <title>Genomic analysis of 38 Legionella species identifies large and diverse effector repertoires.</title>
        <authorList>
            <person name="Burstein D."/>
            <person name="Amaro F."/>
            <person name="Zusman T."/>
            <person name="Lifshitz Z."/>
            <person name="Cohen O."/>
            <person name="Gilbert J.A."/>
            <person name="Pupko T."/>
            <person name="Shuman H.A."/>
            <person name="Segal G."/>
        </authorList>
    </citation>
    <scope>NUCLEOTIDE SEQUENCE [LARGE SCALE GENOMIC DNA]</scope>
    <source>
        <strain evidence="1 2">Oak Ridge-10</strain>
    </source>
</reference>
<proteinExistence type="predicted"/>
<protein>
    <submittedName>
        <fullName evidence="1">Uncharacterized protein</fullName>
    </submittedName>
</protein>
<sequence length="398" mass="43747">MKIIKLTNKEFTGDNNQSQGILLALLARKIEMEHSAIEETELSIDTLTPDAIVLAAGDHGLEQTIRIKERFPDVRVVWSGHQFFEILNHMAVWPDVVALPKTAVTVEQAAYIRMHTHLELTQGVAHCVNDETVAADFSQFKGELPRDYTTCIGIVLAGDAPTAAGKMRCFTPEDAREQAKRIVSHIKSNGLWHEHTAVMVTNGPRTGKHNPVTGELLVPDPHRTHALDASSAAFLAELSAQLPGVKIHFYDFQFDALKEGPSAYKPMMHLVVNSRQGIWYVPSESTSMVTESSYLAEKGVQIMVYHPGSENDSHLRHALDYIRLGIVADIAPILPTLALMPVNEQTAASQIAQTMIARWSKLAIKPYLSLTTFGSPAAQDDSISLDDKARNSASVLTS</sequence>
<dbReference type="EMBL" id="LNYP01000006">
    <property type="protein sequence ID" value="KTD43763.1"/>
    <property type="molecule type" value="Genomic_DNA"/>
</dbReference>
<dbReference type="PATRIC" id="fig|29423.5.peg.326"/>
<gene>
    <name evidence="1" type="ORF">Loak_0313</name>
</gene>
<comment type="caution">
    <text evidence="1">The sequence shown here is derived from an EMBL/GenBank/DDBJ whole genome shotgun (WGS) entry which is preliminary data.</text>
</comment>
<name>A0A0W0XGZ9_9GAMM</name>
<accession>A0A0W0XGZ9</accession>
<evidence type="ECO:0000313" key="1">
    <source>
        <dbReference type="EMBL" id="KTD43763.1"/>
    </source>
</evidence>
<evidence type="ECO:0000313" key="2">
    <source>
        <dbReference type="Proteomes" id="UP000054858"/>
    </source>
</evidence>
<dbReference type="Proteomes" id="UP000054858">
    <property type="component" value="Unassembled WGS sequence"/>
</dbReference>